<proteinExistence type="predicted"/>
<protein>
    <submittedName>
        <fullName evidence="1">Rgp1-domain-containing protein</fullName>
    </submittedName>
</protein>
<evidence type="ECO:0000313" key="1">
    <source>
        <dbReference type="EMBL" id="ORY37980.1"/>
    </source>
</evidence>
<reference evidence="1 2" key="1">
    <citation type="submission" date="2016-07" db="EMBL/GenBank/DDBJ databases">
        <title>Pervasive Adenine N6-methylation of Active Genes in Fungi.</title>
        <authorList>
            <consortium name="DOE Joint Genome Institute"/>
            <person name="Mondo S.J."/>
            <person name="Dannebaum R.O."/>
            <person name="Kuo R.C."/>
            <person name="Labutti K."/>
            <person name="Haridas S."/>
            <person name="Kuo A."/>
            <person name="Salamov A."/>
            <person name="Ahrendt S.R."/>
            <person name="Lipzen A."/>
            <person name="Sullivan W."/>
            <person name="Andreopoulos W.B."/>
            <person name="Clum A."/>
            <person name="Lindquist E."/>
            <person name="Daum C."/>
            <person name="Ramamoorthy G.K."/>
            <person name="Gryganskyi A."/>
            <person name="Culley D."/>
            <person name="Magnuson J.K."/>
            <person name="James T.Y."/>
            <person name="O'Malley M.A."/>
            <person name="Stajich J.E."/>
            <person name="Spatafora J.W."/>
            <person name="Visel A."/>
            <person name="Grigoriev I.V."/>
        </authorList>
    </citation>
    <scope>NUCLEOTIDE SEQUENCE [LARGE SCALE GENOMIC DNA]</scope>
    <source>
        <strain evidence="1 2">JEL800</strain>
    </source>
</reference>
<comment type="caution">
    <text evidence="1">The sequence shown here is derived from an EMBL/GenBank/DDBJ whole genome shotgun (WGS) entry which is preliminary data.</text>
</comment>
<keyword evidence="2" id="KW-1185">Reference proteome</keyword>
<name>A0A1Y2BT93_9FUNG</name>
<accession>A0A1Y2BT93</accession>
<gene>
    <name evidence="1" type="ORF">BCR33DRAFT_442435</name>
</gene>
<sequence>MTLAQKLTRHCQKSGKISVDICKGSDLVAHFTLVRGAFRVGDTVLGLLDFSKCTVACFQLSAFLEQTETVDEKHVPSNSTSTKGVRTVLAQHHCCVINTSRIDISLKIPSTATPDFKTSVGNCLLSSLLPKTLKTFSQHLYHTTSASNSSHPEARTRNSLNPLQRFWIPLWRIWKTRMIITLRTLRR</sequence>
<dbReference type="PANTHER" id="PTHR12507">
    <property type="entry name" value="REDUCED GROWTH PHENOTYPE 1 RGP1, YEAST -RELATED"/>
    <property type="match status" value="1"/>
</dbReference>
<dbReference type="InterPro" id="IPR014848">
    <property type="entry name" value="Rgp1"/>
</dbReference>
<dbReference type="OrthoDB" id="1918at2759"/>
<dbReference type="STRING" id="329046.A0A1Y2BT93"/>
<dbReference type="EMBL" id="MCGO01000047">
    <property type="protein sequence ID" value="ORY37980.1"/>
    <property type="molecule type" value="Genomic_DNA"/>
</dbReference>
<dbReference type="Pfam" id="PF08737">
    <property type="entry name" value="Rgp1"/>
    <property type="match status" value="1"/>
</dbReference>
<dbReference type="AlphaFoldDB" id="A0A1Y2BT93"/>
<evidence type="ECO:0000313" key="2">
    <source>
        <dbReference type="Proteomes" id="UP000193642"/>
    </source>
</evidence>
<dbReference type="Proteomes" id="UP000193642">
    <property type="component" value="Unassembled WGS sequence"/>
</dbReference>
<organism evidence="1 2">
    <name type="scientific">Rhizoclosmatium globosum</name>
    <dbReference type="NCBI Taxonomy" id="329046"/>
    <lineage>
        <taxon>Eukaryota</taxon>
        <taxon>Fungi</taxon>
        <taxon>Fungi incertae sedis</taxon>
        <taxon>Chytridiomycota</taxon>
        <taxon>Chytridiomycota incertae sedis</taxon>
        <taxon>Chytridiomycetes</taxon>
        <taxon>Chytridiales</taxon>
        <taxon>Chytriomycetaceae</taxon>
        <taxon>Rhizoclosmatium</taxon>
    </lineage>
</organism>